<dbReference type="Pfam" id="PF00657">
    <property type="entry name" value="Lipase_GDSL"/>
    <property type="match status" value="1"/>
</dbReference>
<reference evidence="5" key="1">
    <citation type="journal article" date="2016" name="Nature">
        <title>The genome of the seagrass Zostera marina reveals angiosperm adaptation to the sea.</title>
        <authorList>
            <person name="Olsen J.L."/>
            <person name="Rouze P."/>
            <person name="Verhelst B."/>
            <person name="Lin Y.-C."/>
            <person name="Bayer T."/>
            <person name="Collen J."/>
            <person name="Dattolo E."/>
            <person name="De Paoli E."/>
            <person name="Dittami S."/>
            <person name="Maumus F."/>
            <person name="Michel G."/>
            <person name="Kersting A."/>
            <person name="Lauritano C."/>
            <person name="Lohaus R."/>
            <person name="Toepel M."/>
            <person name="Tonon T."/>
            <person name="Vanneste K."/>
            <person name="Amirebrahimi M."/>
            <person name="Brakel J."/>
            <person name="Bostroem C."/>
            <person name="Chovatia M."/>
            <person name="Grimwood J."/>
            <person name="Jenkins J.W."/>
            <person name="Jueterbock A."/>
            <person name="Mraz A."/>
            <person name="Stam W.T."/>
            <person name="Tice H."/>
            <person name="Bornberg-Bauer E."/>
            <person name="Green P.J."/>
            <person name="Pearson G.A."/>
            <person name="Procaccini G."/>
            <person name="Duarte C.M."/>
            <person name="Schmutz J."/>
            <person name="Reusch T.B.H."/>
            <person name="Van de Peer Y."/>
        </authorList>
    </citation>
    <scope>NUCLEOTIDE SEQUENCE [LARGE SCALE GENOMIC DNA]</scope>
    <source>
        <strain evidence="5">cv. Finnish</strain>
    </source>
</reference>
<comment type="similarity">
    <text evidence="1">Belongs to the 'GDSL' lipolytic enzyme family.</text>
</comment>
<dbReference type="OMA" id="CNEETNY"/>
<dbReference type="PANTHER" id="PTHR45648:SF106">
    <property type="entry name" value="ANTHER-SPECIFIC PROLINE-RICH PROTEIN APG"/>
    <property type="match status" value="1"/>
</dbReference>
<dbReference type="AlphaFoldDB" id="A0A0K9P836"/>
<dbReference type="Gene3D" id="3.40.50.1110">
    <property type="entry name" value="SGNH hydrolase"/>
    <property type="match status" value="1"/>
</dbReference>
<dbReference type="InterPro" id="IPR051058">
    <property type="entry name" value="GDSL_Est/Lipase"/>
</dbReference>
<gene>
    <name evidence="4" type="ORF">ZOSMA_374G00090</name>
</gene>
<evidence type="ECO:0000256" key="3">
    <source>
        <dbReference type="ARBA" id="ARBA00022963"/>
    </source>
</evidence>
<keyword evidence="3" id="KW-0442">Lipid degradation</keyword>
<dbReference type="PANTHER" id="PTHR45648">
    <property type="entry name" value="GDSL LIPASE/ACYLHYDROLASE FAMILY PROTEIN (AFU_ORTHOLOGUE AFUA_4G14700)"/>
    <property type="match status" value="1"/>
</dbReference>
<proteinExistence type="inferred from homology"/>
<comment type="caution">
    <text evidence="4">The sequence shown here is derived from an EMBL/GenBank/DDBJ whole genome shotgun (WGS) entry which is preliminary data.</text>
</comment>
<dbReference type="STRING" id="29655.A0A0K9P836"/>
<dbReference type="InterPro" id="IPR001087">
    <property type="entry name" value="GDSL"/>
</dbReference>
<evidence type="ECO:0000256" key="1">
    <source>
        <dbReference type="ARBA" id="ARBA00008668"/>
    </source>
</evidence>
<dbReference type="OrthoDB" id="1600564at2759"/>
<evidence type="ECO:0000256" key="2">
    <source>
        <dbReference type="ARBA" id="ARBA00022801"/>
    </source>
</evidence>
<dbReference type="EMBL" id="LFYR01001162">
    <property type="protein sequence ID" value="KMZ64345.1"/>
    <property type="molecule type" value="Genomic_DNA"/>
</dbReference>
<sequence length="329" mass="36284">MFVFGDSLGDVGNNNHLPFSILKANFPHNGIDYPGRKPTGRFSNGKNTVDFIAEKMKLPTSPPPYLTVRYAKLEAFMHGVNFASGGAGVLDSTNKKHCITLDEQIEYYSNVHSQLSGQLGRTNLQTYLSMSVFAVVVGSNDIFAYLKSKHTHASDTSIITQMVSKYTQQLKKLYELGGRKFAIISTGPIGCTPSLREHSKTKECNEEANRLAVEFGVSVAQLMHGMASELGDVKYTFFNTTVSLLGYIQNPEEHGFVQAKAACCGLGDLKAKIACIPFSTYCSNRDNHIFWDFYHPTQIVSKMSADMIFHGSAPHTFPINLNQLISSSL</sequence>
<organism evidence="4 5">
    <name type="scientific">Zostera marina</name>
    <name type="common">Eelgrass</name>
    <dbReference type="NCBI Taxonomy" id="29655"/>
    <lineage>
        <taxon>Eukaryota</taxon>
        <taxon>Viridiplantae</taxon>
        <taxon>Streptophyta</taxon>
        <taxon>Embryophyta</taxon>
        <taxon>Tracheophyta</taxon>
        <taxon>Spermatophyta</taxon>
        <taxon>Magnoliopsida</taxon>
        <taxon>Liliopsida</taxon>
        <taxon>Zosteraceae</taxon>
        <taxon>Zostera</taxon>
    </lineage>
</organism>
<dbReference type="InterPro" id="IPR035669">
    <property type="entry name" value="SGNH_plant_lipase-like"/>
</dbReference>
<dbReference type="CDD" id="cd01837">
    <property type="entry name" value="SGNH_plant_lipase_like"/>
    <property type="match status" value="1"/>
</dbReference>
<dbReference type="SUPFAM" id="SSF52266">
    <property type="entry name" value="SGNH hydrolase"/>
    <property type="match status" value="1"/>
</dbReference>
<evidence type="ECO:0000313" key="5">
    <source>
        <dbReference type="Proteomes" id="UP000036987"/>
    </source>
</evidence>
<dbReference type="GO" id="GO:0016788">
    <property type="term" value="F:hydrolase activity, acting on ester bonds"/>
    <property type="evidence" value="ECO:0007669"/>
    <property type="project" value="InterPro"/>
</dbReference>
<keyword evidence="5" id="KW-1185">Reference proteome</keyword>
<protein>
    <submittedName>
        <fullName evidence="4">GDSL esterase/lipase</fullName>
    </submittedName>
</protein>
<accession>A0A0K9P836</accession>
<dbReference type="InterPro" id="IPR036514">
    <property type="entry name" value="SGNH_hydro_sf"/>
</dbReference>
<keyword evidence="2" id="KW-0378">Hydrolase</keyword>
<dbReference type="GO" id="GO:0016042">
    <property type="term" value="P:lipid catabolic process"/>
    <property type="evidence" value="ECO:0007669"/>
    <property type="project" value="UniProtKB-KW"/>
</dbReference>
<keyword evidence="3" id="KW-0443">Lipid metabolism</keyword>
<name>A0A0K9P836_ZOSMR</name>
<evidence type="ECO:0000313" key="4">
    <source>
        <dbReference type="EMBL" id="KMZ64345.1"/>
    </source>
</evidence>
<dbReference type="Proteomes" id="UP000036987">
    <property type="component" value="Unassembled WGS sequence"/>
</dbReference>